<sequence>MDWGKGRFGAGIVIRDSMGRILKAATLIFNGRVSVDIAEAKAIYEGLFLAEESGLHPLVVESDSINVVRLCRGEIDSRGDVFNVINDIQILLARDNRTSISYISRICNRVAHEVARKAINLEKSVYMIAPFPSWLQKLALSVVLGSVPLLE</sequence>
<name>A0AAE0DYY1_9ROSI</name>
<dbReference type="GO" id="GO:0004523">
    <property type="term" value="F:RNA-DNA hybrid ribonuclease activity"/>
    <property type="evidence" value="ECO:0007669"/>
    <property type="project" value="InterPro"/>
</dbReference>
<evidence type="ECO:0000313" key="2">
    <source>
        <dbReference type="EMBL" id="KAK3197874.1"/>
    </source>
</evidence>
<comment type="caution">
    <text evidence="2">The sequence shown here is derived from an EMBL/GenBank/DDBJ whole genome shotgun (WGS) entry which is preliminary data.</text>
</comment>
<dbReference type="InterPro" id="IPR002156">
    <property type="entry name" value="RNaseH_domain"/>
</dbReference>
<dbReference type="GO" id="GO:0003676">
    <property type="term" value="F:nucleic acid binding"/>
    <property type="evidence" value="ECO:0007669"/>
    <property type="project" value="InterPro"/>
</dbReference>
<proteinExistence type="predicted"/>
<dbReference type="AlphaFoldDB" id="A0AAE0DYY1"/>
<protein>
    <recommendedName>
        <fullName evidence="1">RNase H type-1 domain-containing protein</fullName>
    </recommendedName>
</protein>
<feature type="domain" description="RNase H type-1" evidence="1">
    <location>
        <begin position="7"/>
        <end position="118"/>
    </location>
</feature>
<dbReference type="Gene3D" id="3.30.420.10">
    <property type="entry name" value="Ribonuclease H-like superfamily/Ribonuclease H"/>
    <property type="match status" value="1"/>
</dbReference>
<dbReference type="Proteomes" id="UP001281410">
    <property type="component" value="Unassembled WGS sequence"/>
</dbReference>
<dbReference type="InterPro" id="IPR012337">
    <property type="entry name" value="RNaseH-like_sf"/>
</dbReference>
<dbReference type="Pfam" id="PF13456">
    <property type="entry name" value="RVT_3"/>
    <property type="match status" value="1"/>
</dbReference>
<evidence type="ECO:0000313" key="3">
    <source>
        <dbReference type="Proteomes" id="UP001281410"/>
    </source>
</evidence>
<dbReference type="InterPro" id="IPR053151">
    <property type="entry name" value="RNase_H-like"/>
</dbReference>
<organism evidence="2 3">
    <name type="scientific">Dipteronia sinensis</name>
    <dbReference type="NCBI Taxonomy" id="43782"/>
    <lineage>
        <taxon>Eukaryota</taxon>
        <taxon>Viridiplantae</taxon>
        <taxon>Streptophyta</taxon>
        <taxon>Embryophyta</taxon>
        <taxon>Tracheophyta</taxon>
        <taxon>Spermatophyta</taxon>
        <taxon>Magnoliopsida</taxon>
        <taxon>eudicotyledons</taxon>
        <taxon>Gunneridae</taxon>
        <taxon>Pentapetalae</taxon>
        <taxon>rosids</taxon>
        <taxon>malvids</taxon>
        <taxon>Sapindales</taxon>
        <taxon>Sapindaceae</taxon>
        <taxon>Hippocastanoideae</taxon>
        <taxon>Acereae</taxon>
        <taxon>Dipteronia</taxon>
    </lineage>
</organism>
<reference evidence="2" key="1">
    <citation type="journal article" date="2023" name="Plant J.">
        <title>Genome sequences and population genomics provide insights into the demographic history, inbreeding, and mutation load of two 'living fossil' tree species of Dipteronia.</title>
        <authorList>
            <person name="Feng Y."/>
            <person name="Comes H.P."/>
            <person name="Chen J."/>
            <person name="Zhu S."/>
            <person name="Lu R."/>
            <person name="Zhang X."/>
            <person name="Li P."/>
            <person name="Qiu J."/>
            <person name="Olsen K.M."/>
            <person name="Qiu Y."/>
        </authorList>
    </citation>
    <scope>NUCLEOTIDE SEQUENCE</scope>
    <source>
        <strain evidence="2">NBL</strain>
    </source>
</reference>
<dbReference type="SUPFAM" id="SSF53098">
    <property type="entry name" value="Ribonuclease H-like"/>
    <property type="match status" value="1"/>
</dbReference>
<evidence type="ECO:0000259" key="1">
    <source>
        <dbReference type="Pfam" id="PF13456"/>
    </source>
</evidence>
<dbReference type="PANTHER" id="PTHR47723">
    <property type="entry name" value="OS05G0353850 PROTEIN"/>
    <property type="match status" value="1"/>
</dbReference>
<dbReference type="CDD" id="cd06222">
    <property type="entry name" value="RNase_H_like"/>
    <property type="match status" value="1"/>
</dbReference>
<dbReference type="InterPro" id="IPR044730">
    <property type="entry name" value="RNase_H-like_dom_plant"/>
</dbReference>
<dbReference type="InterPro" id="IPR036397">
    <property type="entry name" value="RNaseH_sf"/>
</dbReference>
<gene>
    <name evidence="2" type="ORF">Dsin_021289</name>
</gene>
<accession>A0AAE0DYY1</accession>
<dbReference type="EMBL" id="JANJYJ010000007">
    <property type="protein sequence ID" value="KAK3197874.1"/>
    <property type="molecule type" value="Genomic_DNA"/>
</dbReference>
<keyword evidence="3" id="KW-1185">Reference proteome</keyword>
<dbReference type="PANTHER" id="PTHR47723:SF19">
    <property type="entry name" value="POLYNUCLEOTIDYL TRANSFERASE, RIBONUCLEASE H-LIKE SUPERFAMILY PROTEIN"/>
    <property type="match status" value="1"/>
</dbReference>